<name>A0A5C5CVV3_9HYPH</name>
<gene>
    <name evidence="2" type="ORF">FIB18_00035</name>
    <name evidence="1" type="ORF">GGQ79_000865</name>
</gene>
<evidence type="ECO:0000313" key="4">
    <source>
        <dbReference type="Proteomes" id="UP000553980"/>
    </source>
</evidence>
<evidence type="ECO:0000313" key="3">
    <source>
        <dbReference type="Proteomes" id="UP000313390"/>
    </source>
</evidence>
<dbReference type="Proteomes" id="UP000553980">
    <property type="component" value="Unassembled WGS sequence"/>
</dbReference>
<keyword evidence="2" id="KW-0808">Transferase</keyword>
<dbReference type="EMBL" id="JACIEX010000001">
    <property type="protein sequence ID" value="MBB4092392.1"/>
    <property type="molecule type" value="Genomic_DNA"/>
</dbReference>
<protein>
    <submittedName>
        <fullName evidence="1 2">N-acetyltransferase</fullName>
    </submittedName>
</protein>
<evidence type="ECO:0000313" key="1">
    <source>
        <dbReference type="EMBL" id="MBB4092392.1"/>
    </source>
</evidence>
<dbReference type="RefSeq" id="WP_140018831.1">
    <property type="nucleotide sequence ID" value="NZ_JACIEX010000001.1"/>
</dbReference>
<dbReference type="InterPro" id="IPR016181">
    <property type="entry name" value="Acyl_CoA_acyltransferase"/>
</dbReference>
<dbReference type="Proteomes" id="UP000313390">
    <property type="component" value="Unassembled WGS sequence"/>
</dbReference>
<dbReference type="GO" id="GO:0016740">
    <property type="term" value="F:transferase activity"/>
    <property type="evidence" value="ECO:0007669"/>
    <property type="project" value="UniProtKB-KW"/>
</dbReference>
<reference evidence="2 3" key="1">
    <citation type="journal article" date="2011" name="Int. J. Syst. Evol. Microbiol.">
        <title>Ochrobactrum pecoris sp. nov., isolated from farm animals.</title>
        <authorList>
            <person name="Kampfer P."/>
            <person name="Huber B."/>
            <person name="Busse H.J."/>
            <person name="Scholz H.C."/>
            <person name="Tomaso H."/>
            <person name="Hotzel H."/>
            <person name="Melzer F."/>
        </authorList>
    </citation>
    <scope>NUCLEOTIDE SEQUENCE [LARGE SCALE GENOMIC DNA]</scope>
    <source>
        <strain evidence="2 3">08RB2639</strain>
    </source>
</reference>
<accession>A0A5C5CVV3</accession>
<dbReference type="AlphaFoldDB" id="A0A5C5CVV3"/>
<dbReference type="EMBL" id="VEWK01000001">
    <property type="protein sequence ID" value="TNV15191.1"/>
    <property type="molecule type" value="Genomic_DNA"/>
</dbReference>
<organism evidence="2 3">
    <name type="scientific">Brucella pecoris</name>
    <dbReference type="NCBI Taxonomy" id="867683"/>
    <lineage>
        <taxon>Bacteria</taxon>
        <taxon>Pseudomonadati</taxon>
        <taxon>Pseudomonadota</taxon>
        <taxon>Alphaproteobacteria</taxon>
        <taxon>Hyphomicrobiales</taxon>
        <taxon>Brucellaceae</taxon>
        <taxon>Brucella/Ochrobactrum group</taxon>
        <taxon>Brucella</taxon>
    </lineage>
</organism>
<evidence type="ECO:0000313" key="2">
    <source>
        <dbReference type="EMBL" id="TNV15191.1"/>
    </source>
</evidence>
<sequence>MIETALFGWQPVRGSHSIIGEFVCKIVFDDPYALDKYAAMGFFEDGELIAGVLFHNWHPESGVMEMTAGSSSKRWLNRRTLQQIMSLVFDGFKNQLVVMRVSDRNQNMIRIARAYGFSETFIPRLRGRDEGEFIFTLTDDDWRNGRFFKASIDR</sequence>
<reference evidence="1 4" key="3">
    <citation type="submission" date="2020-08" db="EMBL/GenBank/DDBJ databases">
        <title>Genomic Encyclopedia of Type Strains, Phase IV (KMG-IV): sequencing the most valuable type-strain genomes for metagenomic binning, comparative biology and taxonomic classification.</title>
        <authorList>
            <person name="Goeker M."/>
        </authorList>
    </citation>
    <scope>NUCLEOTIDE SEQUENCE [LARGE SCALE GENOMIC DNA]</scope>
    <source>
        <strain evidence="1 4">DSM 23868</strain>
    </source>
</reference>
<proteinExistence type="predicted"/>
<reference evidence="2" key="2">
    <citation type="submission" date="2019-06" db="EMBL/GenBank/DDBJ databases">
        <authorList>
            <person name="Hu M."/>
        </authorList>
    </citation>
    <scope>NUCLEOTIDE SEQUENCE</scope>
    <source>
        <strain evidence="2">08RB2639</strain>
    </source>
</reference>
<keyword evidence="4" id="KW-1185">Reference proteome</keyword>
<dbReference type="SUPFAM" id="SSF55729">
    <property type="entry name" value="Acyl-CoA N-acyltransferases (Nat)"/>
    <property type="match status" value="1"/>
</dbReference>
<dbReference type="Gene3D" id="3.40.630.30">
    <property type="match status" value="1"/>
</dbReference>
<dbReference type="OrthoDB" id="8073019at2"/>
<comment type="caution">
    <text evidence="2">The sequence shown here is derived from an EMBL/GenBank/DDBJ whole genome shotgun (WGS) entry which is preliminary data.</text>
</comment>